<feature type="compositionally biased region" description="Polar residues" evidence="1">
    <location>
        <begin position="433"/>
        <end position="443"/>
    </location>
</feature>
<dbReference type="RefSeq" id="WP_182947216.1">
    <property type="nucleotide sequence ID" value="NZ_JABEQK010000001.1"/>
</dbReference>
<protein>
    <recommendedName>
        <fullName evidence="4">Flagellar hook-length control protein FliK</fullName>
    </recommendedName>
</protein>
<feature type="compositionally biased region" description="Low complexity" evidence="1">
    <location>
        <begin position="370"/>
        <end position="388"/>
    </location>
</feature>
<reference evidence="2 3" key="1">
    <citation type="submission" date="2020-04" db="EMBL/GenBank/DDBJ databases">
        <title>Description of novel Gluconacetobacter.</title>
        <authorList>
            <person name="Sombolestani A."/>
        </authorList>
    </citation>
    <scope>NUCLEOTIDE SEQUENCE [LARGE SCALE GENOMIC DNA]</scope>
    <source>
        <strain evidence="2 3">LMG 27800</strain>
    </source>
</reference>
<feature type="compositionally biased region" description="Low complexity" evidence="1">
    <location>
        <begin position="343"/>
        <end position="363"/>
    </location>
</feature>
<sequence>MSIVVTKASTKANGAPGSSSSSSPLSTLPGPSVSTGSSAVRPRKRGAEDQGSFNAHLQNASRETGSGKQDSTRATSESATSSAQTNAGTQTDSQTSGHQATGKGTPRQGSPASTAADSTTPLPTPQIVAAAVAPSGTSTGTPKKTGSDAASTSDETDAAPTSQAPLAALLSQMIGSLQTLTSPTPPKTGPDASSANGTAALANPADQTGGMAAQGWSSSLSALAAQTSSATMAPAALAASAIPGQNQTAALSALPAQTSSATMAPAALAASAIPGQNQAPSPGATPTQAAPTGQILVTSIQASGGTTGQNQIVSTGIPLTVADLATTARAEKGQHSLTLPDTASLSAPSDSSAAADSSDPSPLQESPGKSIAQNAANSNAAATASPTTIDIAPSPTSDATYVAENTSAAIAQSTDNGSMDGHSDSSDGSTNGESNQTAPQLTNGLTLPVGMAAVSTFATLLNSKTGDAPANLSRTQPDGTMETNGFASPSTFTQGRDGSASLSMTLLTDDSTPIHVRVEGTDGTTTAVVLQSEDQATARHLADNKHELVAALNAAGIDTSHLKIDIGPLPTGTNSNMNDQNSNNSTAYGSDLSGNMFGSNPGQNGQASYGNSGWNNTGTNVSTQDGYAFETQNDPSSVKPAGSYTGSGVNITA</sequence>
<evidence type="ECO:0000313" key="3">
    <source>
        <dbReference type="Proteomes" id="UP000540556"/>
    </source>
</evidence>
<keyword evidence="3" id="KW-1185">Reference proteome</keyword>
<feature type="compositionally biased region" description="Low complexity" evidence="1">
    <location>
        <begin position="134"/>
        <end position="161"/>
    </location>
</feature>
<feature type="region of interest" description="Disordered" evidence="1">
    <location>
        <begin position="599"/>
        <end position="653"/>
    </location>
</feature>
<feature type="compositionally biased region" description="Low complexity" evidence="1">
    <location>
        <begin position="16"/>
        <end position="35"/>
    </location>
</feature>
<accession>A0A7W4KAW7</accession>
<evidence type="ECO:0008006" key="4">
    <source>
        <dbReference type="Google" id="ProtNLM"/>
    </source>
</evidence>
<feature type="compositionally biased region" description="Polar residues" evidence="1">
    <location>
        <begin position="51"/>
        <end position="69"/>
    </location>
</feature>
<dbReference type="EMBL" id="JABEQK010000001">
    <property type="protein sequence ID" value="MBB2203571.1"/>
    <property type="molecule type" value="Genomic_DNA"/>
</dbReference>
<name>A0A7W4KAW7_9PROT</name>
<feature type="compositionally biased region" description="Low complexity" evidence="1">
    <location>
        <begin position="415"/>
        <end position="432"/>
    </location>
</feature>
<feature type="compositionally biased region" description="Polar residues" evidence="1">
    <location>
        <begin position="644"/>
        <end position="653"/>
    </location>
</feature>
<dbReference type="Proteomes" id="UP000540556">
    <property type="component" value="Unassembled WGS sequence"/>
</dbReference>
<feature type="compositionally biased region" description="Polar residues" evidence="1">
    <location>
        <begin position="107"/>
        <end position="121"/>
    </location>
</feature>
<evidence type="ECO:0000256" key="1">
    <source>
        <dbReference type="SAM" id="MobiDB-lite"/>
    </source>
</evidence>
<feature type="region of interest" description="Disordered" evidence="1">
    <location>
        <begin position="332"/>
        <end position="398"/>
    </location>
</feature>
<organism evidence="2 3">
    <name type="scientific">Gluconacetobacter takamatsuzukensis</name>
    <dbReference type="NCBI Taxonomy" id="1286190"/>
    <lineage>
        <taxon>Bacteria</taxon>
        <taxon>Pseudomonadati</taxon>
        <taxon>Pseudomonadota</taxon>
        <taxon>Alphaproteobacteria</taxon>
        <taxon>Acetobacterales</taxon>
        <taxon>Acetobacteraceae</taxon>
        <taxon>Gluconacetobacter</taxon>
    </lineage>
</organism>
<gene>
    <name evidence="2" type="ORF">HLH27_00860</name>
</gene>
<feature type="compositionally biased region" description="Polar residues" evidence="1">
    <location>
        <begin position="472"/>
        <end position="498"/>
    </location>
</feature>
<feature type="region of interest" description="Disordered" evidence="1">
    <location>
        <begin position="464"/>
        <end position="498"/>
    </location>
</feature>
<evidence type="ECO:0000313" key="2">
    <source>
        <dbReference type="EMBL" id="MBB2203571.1"/>
    </source>
</evidence>
<feature type="compositionally biased region" description="Polar residues" evidence="1">
    <location>
        <begin position="599"/>
        <end position="636"/>
    </location>
</feature>
<proteinExistence type="predicted"/>
<feature type="compositionally biased region" description="Low complexity" evidence="1">
    <location>
        <begin position="72"/>
        <end position="87"/>
    </location>
</feature>
<dbReference type="AlphaFoldDB" id="A0A7W4KAW7"/>
<feature type="compositionally biased region" description="Polar residues" evidence="1">
    <location>
        <begin position="88"/>
        <end position="99"/>
    </location>
</feature>
<feature type="region of interest" description="Disordered" evidence="1">
    <location>
        <begin position="1"/>
        <end position="161"/>
    </location>
</feature>
<feature type="region of interest" description="Disordered" evidence="1">
    <location>
        <begin position="178"/>
        <end position="213"/>
    </location>
</feature>
<feature type="region of interest" description="Disordered" evidence="1">
    <location>
        <begin position="412"/>
        <end position="443"/>
    </location>
</feature>
<comment type="caution">
    <text evidence="2">The sequence shown here is derived from an EMBL/GenBank/DDBJ whole genome shotgun (WGS) entry which is preliminary data.</text>
</comment>